<organismHost>
    <name type="scientific">Lepidoptera</name>
    <name type="common">moths &amp; butterflies</name>
    <dbReference type="NCBI Taxonomy" id="7088"/>
</organismHost>
<protein>
    <submittedName>
        <fullName evidence="1">Uncharacterized protein</fullName>
    </submittedName>
</protein>
<reference evidence="2" key="2">
    <citation type="submission" date="2018-10" db="EMBL/GenBank/DDBJ databases">
        <title>The genome sequence and analysis of 3 newly sequenced Lymantria dispar multinucleocapsid nucleopolyhedrovirus strains: H2, J2 and T3 strain.</title>
        <authorList>
            <person name="Gencer D."/>
            <person name="Inan C."/>
            <person name="Nalcacioglu R."/>
            <person name="Yin F."/>
            <person name="Zhu Z."/>
            <person name="Wang J."/>
            <person name="Hu Z."/>
            <person name="Arif B."/>
            <person name="Demirbag Z."/>
            <person name="Demir I."/>
        </authorList>
    </citation>
    <scope>NUCLEOTIDE SEQUENCE</scope>
    <source>
        <strain evidence="2">J2</strain>
    </source>
</reference>
<dbReference type="EMBL" id="MK089451">
    <property type="protein sequence ID" value="QDE14979.1"/>
    <property type="molecule type" value="Genomic_DNA"/>
</dbReference>
<reference evidence="1" key="1">
    <citation type="submission" date="2015-08" db="EMBL/GenBank/DDBJ databases">
        <title>Geographic isolates of Lymantria dispar multiple nucleopolyhedrovirus: Genomic analysis and biological activity against different host strains of Lymantria dispar.</title>
        <authorList>
            <person name="Harrison R.L."/>
            <person name="Rowley D.L."/>
            <person name="Keena M.A."/>
        </authorList>
    </citation>
    <scope>NUCLEOTIDE SEQUENCE</scope>
    <source>
        <strain evidence="1">3041</strain>
    </source>
</reference>
<proteinExistence type="predicted"/>
<dbReference type="EMBL" id="KT626571">
    <property type="protein sequence ID" value="AMO27793.1"/>
    <property type="molecule type" value="Genomic_DNA"/>
</dbReference>
<accession>A0A140HQZ6</accession>
<name>A0A140HQZ6_NPVLD</name>
<sequence>MIRFFVPALSAMAIAVDADNDTTAVTTLHRSLSADAEAARDIDALFALIMVELQKIHSSELSDFSYTKLILILLILLMLYSLKTKLYKLSMCCNKKRDDAKRQQTPLENITIQEFNYNVTEASRPLTAAAAADN</sequence>
<gene>
    <name evidence="2" type="ORF">LdMNPV-J2_00123</name>
</gene>
<organism evidence="1">
    <name type="scientific">Lymantria dispar multicapsid nuclear polyhedrosis virus</name>
    <name type="common">LdMNPV</name>
    <dbReference type="NCBI Taxonomy" id="10449"/>
    <lineage>
        <taxon>Viruses</taxon>
        <taxon>Viruses incertae sedis</taxon>
        <taxon>Naldaviricetes</taxon>
        <taxon>Lefavirales</taxon>
        <taxon>Baculoviridae</taxon>
        <taxon>Alphabaculovirus</taxon>
        <taxon>Alphabaculovirus lydisparis</taxon>
    </lineage>
</organism>
<evidence type="ECO:0000313" key="2">
    <source>
        <dbReference type="EMBL" id="QDE14979.1"/>
    </source>
</evidence>
<evidence type="ECO:0000313" key="1">
    <source>
        <dbReference type="EMBL" id="AMO27793.1"/>
    </source>
</evidence>